<dbReference type="Pfam" id="PF00106">
    <property type="entry name" value="adh_short"/>
    <property type="match status" value="1"/>
</dbReference>
<comment type="similarity">
    <text evidence="1">Belongs to the short-chain dehydrogenases/reductases (SDR) family.</text>
</comment>
<comment type="caution">
    <text evidence="3">The sequence shown here is derived from an EMBL/GenBank/DDBJ whole genome shotgun (WGS) entry which is preliminary data.</text>
</comment>
<dbReference type="Proteomes" id="UP001501591">
    <property type="component" value="Unassembled WGS sequence"/>
</dbReference>
<accession>A0ABP7MMX8</accession>
<dbReference type="InterPro" id="IPR002347">
    <property type="entry name" value="SDR_fam"/>
</dbReference>
<evidence type="ECO:0000256" key="1">
    <source>
        <dbReference type="ARBA" id="ARBA00006484"/>
    </source>
</evidence>
<reference evidence="4" key="1">
    <citation type="journal article" date="2019" name="Int. J. Syst. Evol. Microbiol.">
        <title>The Global Catalogue of Microorganisms (GCM) 10K type strain sequencing project: providing services to taxonomists for standard genome sequencing and annotation.</title>
        <authorList>
            <consortium name="The Broad Institute Genomics Platform"/>
            <consortium name="The Broad Institute Genome Sequencing Center for Infectious Disease"/>
            <person name="Wu L."/>
            <person name="Ma J."/>
        </authorList>
    </citation>
    <scope>NUCLEOTIDE SEQUENCE [LARGE SCALE GENOMIC DNA]</scope>
    <source>
        <strain evidence="4">JCM 17024</strain>
    </source>
</reference>
<dbReference type="Gene3D" id="3.40.50.720">
    <property type="entry name" value="NAD(P)-binding Rossmann-like Domain"/>
    <property type="match status" value="1"/>
</dbReference>
<protein>
    <submittedName>
        <fullName evidence="3">SDR family oxidoreductase</fullName>
    </submittedName>
</protein>
<dbReference type="PANTHER" id="PTHR42901:SF1">
    <property type="entry name" value="ALCOHOL DEHYDROGENASE"/>
    <property type="match status" value="1"/>
</dbReference>
<organism evidence="3 4">
    <name type="scientific">Microbacterium soli</name>
    <dbReference type="NCBI Taxonomy" id="446075"/>
    <lineage>
        <taxon>Bacteria</taxon>
        <taxon>Bacillati</taxon>
        <taxon>Actinomycetota</taxon>
        <taxon>Actinomycetes</taxon>
        <taxon>Micrococcales</taxon>
        <taxon>Microbacteriaceae</taxon>
        <taxon>Microbacterium</taxon>
    </lineage>
</organism>
<keyword evidence="4" id="KW-1185">Reference proteome</keyword>
<dbReference type="PRINTS" id="PR00081">
    <property type="entry name" value="GDHRDH"/>
</dbReference>
<proteinExistence type="inferred from homology"/>
<dbReference type="InterPro" id="IPR036291">
    <property type="entry name" value="NAD(P)-bd_dom_sf"/>
</dbReference>
<keyword evidence="2" id="KW-0560">Oxidoreductase</keyword>
<dbReference type="PANTHER" id="PTHR42901">
    <property type="entry name" value="ALCOHOL DEHYDROGENASE"/>
    <property type="match status" value="1"/>
</dbReference>
<evidence type="ECO:0000313" key="4">
    <source>
        <dbReference type="Proteomes" id="UP001501591"/>
    </source>
</evidence>
<dbReference type="SUPFAM" id="SSF51735">
    <property type="entry name" value="NAD(P)-binding Rossmann-fold domains"/>
    <property type="match status" value="1"/>
</dbReference>
<sequence>MRPDKRGEMLRNTRMIGLRAGTSYGGGMVNRRAVVTGASSGIGEATVRALRAQGWDVVGVARRAERLAVLDEQTGSRSIACDLTDADAVSSLVDELRRTGPVHALVQVAGGARGTDSVEGGSVDDWQWMYDANVLSTQRLVAGLLPLLRLAAQKSGHADTVFVTSTAAQVGYPGGGGYNAAKAAESMLVKVLRQELNGEPIRVVEVAPGLVHTEEFTLNRLRGDRIAAEAVYSGVPEPLLGEDVADVIAYALNAPRRVNLDLVTMRPVAQSAQHLLARGPLQVRTDD</sequence>
<dbReference type="EMBL" id="BAABCP010000001">
    <property type="protein sequence ID" value="GAA3926660.1"/>
    <property type="molecule type" value="Genomic_DNA"/>
</dbReference>
<name>A0ABP7MMX8_9MICO</name>
<evidence type="ECO:0000256" key="2">
    <source>
        <dbReference type="ARBA" id="ARBA00023002"/>
    </source>
</evidence>
<evidence type="ECO:0000313" key="3">
    <source>
        <dbReference type="EMBL" id="GAA3926660.1"/>
    </source>
</evidence>
<gene>
    <name evidence="3" type="ORF">GCM10022383_02240</name>
</gene>